<dbReference type="Pfam" id="PF00084">
    <property type="entry name" value="Sushi"/>
    <property type="match status" value="1"/>
</dbReference>
<comment type="caution">
    <text evidence="4">Lacks conserved residue(s) required for the propagation of feature annotation.</text>
</comment>
<reference evidence="6" key="2">
    <citation type="submission" date="2020-11" db="EMBL/GenBank/DDBJ databases">
        <authorList>
            <person name="McCartney M.A."/>
            <person name="Auch B."/>
            <person name="Kono T."/>
            <person name="Mallez S."/>
            <person name="Becker A."/>
            <person name="Gohl D.M."/>
            <person name="Silverstein K.A.T."/>
            <person name="Koren S."/>
            <person name="Bechman K.B."/>
            <person name="Herman A."/>
            <person name="Abrahante J.E."/>
            <person name="Garbe J."/>
        </authorList>
    </citation>
    <scope>NUCLEOTIDE SEQUENCE</scope>
    <source>
        <strain evidence="6">Duluth1</strain>
        <tissue evidence="6">Whole animal</tissue>
    </source>
</reference>
<keyword evidence="3 4" id="KW-1015">Disulfide bond</keyword>
<gene>
    <name evidence="6" type="ORF">DPMN_146210</name>
</gene>
<evidence type="ECO:0000256" key="4">
    <source>
        <dbReference type="PROSITE-ProRule" id="PRU00302"/>
    </source>
</evidence>
<feature type="domain" description="Sushi" evidence="5">
    <location>
        <begin position="5"/>
        <end position="62"/>
    </location>
</feature>
<dbReference type="SMART" id="SM00032">
    <property type="entry name" value="CCP"/>
    <property type="match status" value="1"/>
</dbReference>
<keyword evidence="4" id="KW-0768">Sushi</keyword>
<feature type="disulfide bond" evidence="4">
    <location>
        <begin position="33"/>
        <end position="60"/>
    </location>
</feature>
<keyword evidence="1" id="KW-0732">Signal</keyword>
<dbReference type="Proteomes" id="UP000828390">
    <property type="component" value="Unassembled WGS sequence"/>
</dbReference>
<protein>
    <recommendedName>
        <fullName evidence="5">Sushi domain-containing protein</fullName>
    </recommendedName>
</protein>
<comment type="caution">
    <text evidence="6">The sequence shown here is derived from an EMBL/GenBank/DDBJ whole genome shotgun (WGS) entry which is preliminary data.</text>
</comment>
<evidence type="ECO:0000313" key="7">
    <source>
        <dbReference type="Proteomes" id="UP000828390"/>
    </source>
</evidence>
<keyword evidence="2" id="KW-0677">Repeat</keyword>
<evidence type="ECO:0000256" key="2">
    <source>
        <dbReference type="ARBA" id="ARBA00022737"/>
    </source>
</evidence>
<dbReference type="PANTHER" id="PTHR45656">
    <property type="entry name" value="PROTEIN CBR-CLEC-78"/>
    <property type="match status" value="1"/>
</dbReference>
<dbReference type="CDD" id="cd00033">
    <property type="entry name" value="CCP"/>
    <property type="match status" value="1"/>
</dbReference>
<dbReference type="PANTHER" id="PTHR45656:SF4">
    <property type="entry name" value="PROTEIN CBR-CLEC-78"/>
    <property type="match status" value="1"/>
</dbReference>
<evidence type="ECO:0000256" key="1">
    <source>
        <dbReference type="ARBA" id="ARBA00022729"/>
    </source>
</evidence>
<dbReference type="EMBL" id="JAIWYP010000007">
    <property type="protein sequence ID" value="KAH3792711.1"/>
    <property type="molecule type" value="Genomic_DNA"/>
</dbReference>
<dbReference type="InterPro" id="IPR051277">
    <property type="entry name" value="SEZ6_CSMD_C4BPB_Regulators"/>
</dbReference>
<accession>A0A9D4IY79</accession>
<evidence type="ECO:0000313" key="6">
    <source>
        <dbReference type="EMBL" id="KAH3792711.1"/>
    </source>
</evidence>
<sequence>MFLARSCGHPGDIENGWRTGYAFTYPNRVNYYCHEGFLPHGANFRDCQANGTWAGQVPKCERELSFTKHAVGCRI</sequence>
<dbReference type="InterPro" id="IPR000436">
    <property type="entry name" value="Sushi_SCR_CCP_dom"/>
</dbReference>
<dbReference type="SUPFAM" id="SSF57535">
    <property type="entry name" value="Complement control module/SCR domain"/>
    <property type="match status" value="1"/>
</dbReference>
<evidence type="ECO:0000259" key="5">
    <source>
        <dbReference type="PROSITE" id="PS50923"/>
    </source>
</evidence>
<keyword evidence="7" id="KW-1185">Reference proteome</keyword>
<name>A0A9D4IY79_DREPO</name>
<dbReference type="InterPro" id="IPR035976">
    <property type="entry name" value="Sushi/SCR/CCP_sf"/>
</dbReference>
<evidence type="ECO:0000256" key="3">
    <source>
        <dbReference type="ARBA" id="ARBA00023157"/>
    </source>
</evidence>
<dbReference type="Gene3D" id="2.10.70.10">
    <property type="entry name" value="Complement Module, domain 1"/>
    <property type="match status" value="1"/>
</dbReference>
<proteinExistence type="predicted"/>
<dbReference type="AlphaFoldDB" id="A0A9D4IY79"/>
<dbReference type="PROSITE" id="PS50923">
    <property type="entry name" value="SUSHI"/>
    <property type="match status" value="1"/>
</dbReference>
<reference evidence="6" key="1">
    <citation type="journal article" date="2019" name="bioRxiv">
        <title>The Genome of the Zebra Mussel, Dreissena polymorpha: A Resource for Invasive Species Research.</title>
        <authorList>
            <person name="McCartney M.A."/>
            <person name="Auch B."/>
            <person name="Kono T."/>
            <person name="Mallez S."/>
            <person name="Zhang Y."/>
            <person name="Obille A."/>
            <person name="Becker A."/>
            <person name="Abrahante J.E."/>
            <person name="Garbe J."/>
            <person name="Badalamenti J.P."/>
            <person name="Herman A."/>
            <person name="Mangelson H."/>
            <person name="Liachko I."/>
            <person name="Sullivan S."/>
            <person name="Sone E.D."/>
            <person name="Koren S."/>
            <person name="Silverstein K.A.T."/>
            <person name="Beckman K.B."/>
            <person name="Gohl D.M."/>
        </authorList>
    </citation>
    <scope>NUCLEOTIDE SEQUENCE</scope>
    <source>
        <strain evidence="6">Duluth1</strain>
        <tissue evidence="6">Whole animal</tissue>
    </source>
</reference>
<organism evidence="6 7">
    <name type="scientific">Dreissena polymorpha</name>
    <name type="common">Zebra mussel</name>
    <name type="synonym">Mytilus polymorpha</name>
    <dbReference type="NCBI Taxonomy" id="45954"/>
    <lineage>
        <taxon>Eukaryota</taxon>
        <taxon>Metazoa</taxon>
        <taxon>Spiralia</taxon>
        <taxon>Lophotrochozoa</taxon>
        <taxon>Mollusca</taxon>
        <taxon>Bivalvia</taxon>
        <taxon>Autobranchia</taxon>
        <taxon>Heteroconchia</taxon>
        <taxon>Euheterodonta</taxon>
        <taxon>Imparidentia</taxon>
        <taxon>Neoheterodontei</taxon>
        <taxon>Myida</taxon>
        <taxon>Dreissenoidea</taxon>
        <taxon>Dreissenidae</taxon>
        <taxon>Dreissena</taxon>
    </lineage>
</organism>